<name>A0ABR9WB18_9BACT</name>
<sequence>MKSVYFRIFLLILLAFANPSLSQSLPGLKVEKGKRYIEQTNNKPFFWLGDTAWELMHRLTLQEAETYLKTRAKQGYNVIQTVAFADFDGLKKPNQNGDQPLFNNDPSKPNEKYFQHVDKVIAIAEKLGIYIALLPAWGDKFNKKSDPGPEIFTTDNASFYAEFLAKRCKNKNVIWILGGDRNPDTETQLSIINAMAAAIRRVSGNSQLITYHPQGLSHSSKFFHNSDWLHVNMFQSGHDLRDRKNYLMLKNDYDKLPVKPTFDAEPRYEDHPINWKSELGYFNDFDVRQAAYWSVFSGACGHTYGCHDVWQMYDPAQHAPMAFARTTWQIAMDLPGANQMGYLKKLLGSHPWWELQPDNDLIKNENPQDPGYQIAALSSNKDFLMAYTPYGRPLNIDLAKMKASNLIAYWFNPRDCTSIKIGSFKNSGTQTFSPYAQGPSADWVLVIDDTSKKWAGFNLK</sequence>
<dbReference type="GO" id="GO:0016787">
    <property type="term" value="F:hydrolase activity"/>
    <property type="evidence" value="ECO:0007669"/>
    <property type="project" value="UniProtKB-KW"/>
</dbReference>
<evidence type="ECO:0000259" key="3">
    <source>
        <dbReference type="Pfam" id="PF13204"/>
    </source>
</evidence>
<proteinExistence type="predicted"/>
<dbReference type="Pfam" id="PF13204">
    <property type="entry name" value="Apiosidase"/>
    <property type="match status" value="1"/>
</dbReference>
<feature type="signal peptide" evidence="1">
    <location>
        <begin position="1"/>
        <end position="17"/>
    </location>
</feature>
<evidence type="ECO:0000256" key="1">
    <source>
        <dbReference type="SAM" id="SignalP"/>
    </source>
</evidence>
<dbReference type="InterPro" id="IPR025277">
    <property type="entry name" value="Apiosidase-like_cat_dom"/>
</dbReference>
<keyword evidence="1" id="KW-0732">Signal</keyword>
<accession>A0ABR9WB18</accession>
<gene>
    <name evidence="4" type="ORF">IEE83_10630</name>
</gene>
<keyword evidence="5" id="KW-1185">Reference proteome</keyword>
<feature type="domain" description="Apiosidase-like catalytic" evidence="3">
    <location>
        <begin position="32"/>
        <end position="354"/>
    </location>
</feature>
<organism evidence="4 5">
    <name type="scientific">Dyadobacter subterraneus</name>
    <dbReference type="NCBI Taxonomy" id="2773304"/>
    <lineage>
        <taxon>Bacteria</taxon>
        <taxon>Pseudomonadati</taxon>
        <taxon>Bacteroidota</taxon>
        <taxon>Cytophagia</taxon>
        <taxon>Cytophagales</taxon>
        <taxon>Spirosomataceae</taxon>
        <taxon>Dyadobacter</taxon>
    </lineage>
</organism>
<dbReference type="Proteomes" id="UP000634134">
    <property type="component" value="Unassembled WGS sequence"/>
</dbReference>
<dbReference type="PANTHER" id="PTHR37836">
    <property type="entry name" value="LMO1036 PROTEIN"/>
    <property type="match status" value="1"/>
</dbReference>
<feature type="domain" description="Putative collagen-binding" evidence="2">
    <location>
        <begin position="357"/>
        <end position="448"/>
    </location>
</feature>
<dbReference type="InterPro" id="IPR017853">
    <property type="entry name" value="GH"/>
</dbReference>
<comment type="caution">
    <text evidence="4">The sequence shown here is derived from an EMBL/GenBank/DDBJ whole genome shotgun (WGS) entry which is preliminary data.</text>
</comment>
<dbReference type="EMBL" id="JACYGY010000001">
    <property type="protein sequence ID" value="MBE9462339.1"/>
    <property type="molecule type" value="Genomic_DNA"/>
</dbReference>
<reference evidence="5" key="1">
    <citation type="submission" date="2023-07" db="EMBL/GenBank/DDBJ databases">
        <title>Dyadobacter sp. nov 'subterranea' isolated from contaminted grondwater.</title>
        <authorList>
            <person name="Szabo I."/>
            <person name="Al-Omari J."/>
            <person name="Szerdahelyi S.G."/>
            <person name="Rado J."/>
        </authorList>
    </citation>
    <scope>NUCLEOTIDE SEQUENCE [LARGE SCALE GENOMIC DNA]</scope>
    <source>
        <strain evidence="5">UP-52</strain>
    </source>
</reference>
<dbReference type="Gene3D" id="3.20.20.80">
    <property type="entry name" value="Glycosidases"/>
    <property type="match status" value="1"/>
</dbReference>
<dbReference type="InterPro" id="IPR024749">
    <property type="entry name" value="Collagen-bd_put"/>
</dbReference>
<dbReference type="PANTHER" id="PTHR37836:SF3">
    <property type="entry name" value="ENDOGLUCANASE"/>
    <property type="match status" value="1"/>
</dbReference>
<dbReference type="SUPFAM" id="SSF51445">
    <property type="entry name" value="(Trans)glycosidases"/>
    <property type="match status" value="1"/>
</dbReference>
<dbReference type="Pfam" id="PF12904">
    <property type="entry name" value="Collagen_bind_2"/>
    <property type="match status" value="1"/>
</dbReference>
<evidence type="ECO:0000313" key="4">
    <source>
        <dbReference type="EMBL" id="MBE9462339.1"/>
    </source>
</evidence>
<protein>
    <submittedName>
        <fullName evidence="4">Glycoside hydrolase family 140 protein</fullName>
    </submittedName>
</protein>
<evidence type="ECO:0000313" key="5">
    <source>
        <dbReference type="Proteomes" id="UP000634134"/>
    </source>
</evidence>
<dbReference type="RefSeq" id="WP_194120554.1">
    <property type="nucleotide sequence ID" value="NZ_JACYGY010000001.1"/>
</dbReference>
<evidence type="ECO:0000259" key="2">
    <source>
        <dbReference type="Pfam" id="PF12904"/>
    </source>
</evidence>
<feature type="chain" id="PRO_5047249708" evidence="1">
    <location>
        <begin position="18"/>
        <end position="460"/>
    </location>
</feature>
<keyword evidence="4" id="KW-0378">Hydrolase</keyword>